<gene>
    <name evidence="2" type="primary">LOC105263522</name>
</gene>
<dbReference type="GeneID" id="105263522"/>
<protein>
    <submittedName>
        <fullName evidence="2">Uncharacterized protein</fullName>
    </submittedName>
</protein>
<organism evidence="1 2">
    <name type="scientific">Fopius arisanus</name>
    <dbReference type="NCBI Taxonomy" id="64838"/>
    <lineage>
        <taxon>Eukaryota</taxon>
        <taxon>Metazoa</taxon>
        <taxon>Ecdysozoa</taxon>
        <taxon>Arthropoda</taxon>
        <taxon>Hexapoda</taxon>
        <taxon>Insecta</taxon>
        <taxon>Pterygota</taxon>
        <taxon>Neoptera</taxon>
        <taxon>Endopterygota</taxon>
        <taxon>Hymenoptera</taxon>
        <taxon>Apocrita</taxon>
        <taxon>Ichneumonoidea</taxon>
        <taxon>Braconidae</taxon>
        <taxon>Opiinae</taxon>
        <taxon>Fopius</taxon>
    </lineage>
</organism>
<reference evidence="2" key="1">
    <citation type="submission" date="2025-08" db="UniProtKB">
        <authorList>
            <consortium name="RefSeq"/>
        </authorList>
    </citation>
    <scope>IDENTIFICATION</scope>
    <source>
        <strain evidence="2">USDA-PBARC FA_bdor</strain>
        <tissue evidence="2">Whole organism</tissue>
    </source>
</reference>
<accession>A0A9R1TW33</accession>
<proteinExistence type="predicted"/>
<dbReference type="KEGG" id="fas:105263522"/>
<dbReference type="OrthoDB" id="7697968at2759"/>
<dbReference type="RefSeq" id="XP_011298077.1">
    <property type="nucleotide sequence ID" value="XM_011299775.1"/>
</dbReference>
<dbReference type="Proteomes" id="UP000694866">
    <property type="component" value="Unplaced"/>
</dbReference>
<keyword evidence="1" id="KW-1185">Reference proteome</keyword>
<evidence type="ECO:0000313" key="1">
    <source>
        <dbReference type="Proteomes" id="UP000694866"/>
    </source>
</evidence>
<dbReference type="AlphaFoldDB" id="A0A9R1TW33"/>
<sequence length="167" mass="19298">MDLRKEEGDYSSVEDLWIQNLRIKSYSDVSLQDRISYLEANSDGKDHCHFSVAFEKLGLEQENSSEDMGPNGKSQETQTCHCDDCAMQECRTIAFKTREISTLRLVVQGPEVLNHQGIRHFPQDLAPFWKKDSRTWLWKSVRLARKRKLKSKSLVKFASIDSSLNKT</sequence>
<evidence type="ECO:0000313" key="2">
    <source>
        <dbReference type="RefSeq" id="XP_011298077.1"/>
    </source>
</evidence>
<name>A0A9R1TW33_9HYME</name>